<dbReference type="CDD" id="cd00130">
    <property type="entry name" value="PAS"/>
    <property type="match status" value="1"/>
</dbReference>
<evidence type="ECO:0000313" key="3">
    <source>
        <dbReference type="EMBL" id="KTB48126.1"/>
    </source>
</evidence>
<dbReference type="SUPFAM" id="SSF55785">
    <property type="entry name" value="PYP-like sensor domain (PAS domain)"/>
    <property type="match status" value="1"/>
</dbReference>
<sequence>MDDKYFYRKIIDEIPLPVYVFQDGDLVYFNQAFVNYTGYSRNEIQNMNVMELVHPEDRSTFMCQTVSALSGKLDHLPKEPELRVVPKGGETRWIRLTPRMIDHNNQTAVLGVVTDITAYKN</sequence>
<reference evidence="3 4" key="1">
    <citation type="submission" date="2015-06" db="EMBL/GenBank/DDBJ databases">
        <title>Genome sequence of the organohalide-respiring Dehalogenimonas alkenigignens type strain (IP3-3T).</title>
        <authorList>
            <person name="Key T.A."/>
            <person name="Richmond D.P."/>
            <person name="Bowman K.S."/>
            <person name="Cho Y.-J."/>
            <person name="Chun J."/>
            <person name="da Costa M.S."/>
            <person name="Rainey F.A."/>
            <person name="Moe W.M."/>
        </authorList>
    </citation>
    <scope>NUCLEOTIDE SEQUENCE [LARGE SCALE GENOMIC DNA]</scope>
    <source>
        <strain evidence="3 4">IP3-3</strain>
    </source>
</reference>
<accession>A0A0W0GHU7</accession>
<dbReference type="PROSITE" id="PS50113">
    <property type="entry name" value="PAC"/>
    <property type="match status" value="1"/>
</dbReference>
<protein>
    <submittedName>
        <fullName evidence="3">PAS domain S-box</fullName>
    </submittedName>
</protein>
<dbReference type="InterPro" id="IPR000700">
    <property type="entry name" value="PAS-assoc_C"/>
</dbReference>
<dbReference type="SMART" id="SM00091">
    <property type="entry name" value="PAS"/>
    <property type="match status" value="1"/>
</dbReference>
<feature type="domain" description="PAS" evidence="1">
    <location>
        <begin position="23"/>
        <end position="72"/>
    </location>
</feature>
<dbReference type="Pfam" id="PF13426">
    <property type="entry name" value="PAS_9"/>
    <property type="match status" value="1"/>
</dbReference>
<dbReference type="InterPro" id="IPR000014">
    <property type="entry name" value="PAS"/>
</dbReference>
<feature type="domain" description="PAC" evidence="2">
    <location>
        <begin position="78"/>
        <end position="121"/>
    </location>
</feature>
<proteinExistence type="predicted"/>
<organism evidence="3 4">
    <name type="scientific">Dehalogenimonas alkenigignens</name>
    <dbReference type="NCBI Taxonomy" id="1217799"/>
    <lineage>
        <taxon>Bacteria</taxon>
        <taxon>Bacillati</taxon>
        <taxon>Chloroflexota</taxon>
        <taxon>Dehalococcoidia</taxon>
        <taxon>Dehalococcoidales</taxon>
        <taxon>Dehalococcoidaceae</taxon>
        <taxon>Dehalogenimonas</taxon>
    </lineage>
</organism>
<dbReference type="EMBL" id="LFDV01000002">
    <property type="protein sequence ID" value="KTB48126.1"/>
    <property type="molecule type" value="Genomic_DNA"/>
</dbReference>
<evidence type="ECO:0000313" key="4">
    <source>
        <dbReference type="Proteomes" id="UP000053947"/>
    </source>
</evidence>
<dbReference type="STRING" id="1217799.DEALK_09710"/>
<evidence type="ECO:0000259" key="1">
    <source>
        <dbReference type="PROSITE" id="PS50112"/>
    </source>
</evidence>
<dbReference type="Gene3D" id="3.30.450.20">
    <property type="entry name" value="PAS domain"/>
    <property type="match status" value="1"/>
</dbReference>
<dbReference type="AlphaFoldDB" id="A0A0W0GHU7"/>
<dbReference type="RefSeq" id="WP_058439159.1">
    <property type="nucleotide sequence ID" value="NZ_KQ758903.1"/>
</dbReference>
<comment type="caution">
    <text evidence="3">The sequence shown here is derived from an EMBL/GenBank/DDBJ whole genome shotgun (WGS) entry which is preliminary data.</text>
</comment>
<name>A0A0W0GHU7_9CHLR</name>
<dbReference type="Proteomes" id="UP000053947">
    <property type="component" value="Unassembled WGS sequence"/>
</dbReference>
<gene>
    <name evidence="3" type="ORF">DEALK_09710</name>
</gene>
<dbReference type="PROSITE" id="PS50112">
    <property type="entry name" value="PAS"/>
    <property type="match status" value="1"/>
</dbReference>
<evidence type="ECO:0000259" key="2">
    <source>
        <dbReference type="PROSITE" id="PS50113"/>
    </source>
</evidence>
<keyword evidence="4" id="KW-1185">Reference proteome</keyword>
<dbReference type="NCBIfam" id="TIGR00229">
    <property type="entry name" value="sensory_box"/>
    <property type="match status" value="1"/>
</dbReference>
<dbReference type="InterPro" id="IPR035965">
    <property type="entry name" value="PAS-like_dom_sf"/>
</dbReference>